<keyword evidence="8 16" id="KW-0479">Metal-binding</keyword>
<dbReference type="NCBIfam" id="NF001100">
    <property type="entry name" value="PRK00133.1"/>
    <property type="match status" value="1"/>
</dbReference>
<comment type="function">
    <text evidence="1 16">Is required not only for elongation of protein synthesis but also for the initiation of all mRNA translation through initiator tRNA(fMet) aminoacylation.</text>
</comment>
<evidence type="ECO:0000256" key="8">
    <source>
        <dbReference type="ARBA" id="ARBA00022723"/>
    </source>
</evidence>
<dbReference type="InterPro" id="IPR015413">
    <property type="entry name" value="Methionyl/Leucyl_tRNA_Synth"/>
</dbReference>
<evidence type="ECO:0000256" key="1">
    <source>
        <dbReference type="ARBA" id="ARBA00003314"/>
    </source>
</evidence>
<dbReference type="STRING" id="1792845.BC343_24860"/>
<dbReference type="GO" id="GO:0000049">
    <property type="term" value="F:tRNA binding"/>
    <property type="evidence" value="ECO:0007669"/>
    <property type="project" value="UniProtKB-UniRule"/>
</dbReference>
<evidence type="ECO:0000256" key="4">
    <source>
        <dbReference type="ARBA" id="ARBA00011738"/>
    </source>
</evidence>
<dbReference type="CDD" id="cd00814">
    <property type="entry name" value="MetRS_core"/>
    <property type="match status" value="1"/>
</dbReference>
<proteinExistence type="inferred from homology"/>
<comment type="subunit">
    <text evidence="4 16">Homodimer.</text>
</comment>
<evidence type="ECO:0000256" key="15">
    <source>
        <dbReference type="ARBA" id="ARBA00047364"/>
    </source>
</evidence>
<dbReference type="GO" id="GO:0006431">
    <property type="term" value="P:methionyl-tRNA aminoacylation"/>
    <property type="evidence" value="ECO:0007669"/>
    <property type="project" value="UniProtKB-UniRule"/>
</dbReference>
<keyword evidence="6 16" id="KW-0820">tRNA-binding</keyword>
<comment type="cofactor">
    <cofactor evidence="16">
        <name>Zn(2+)</name>
        <dbReference type="ChEBI" id="CHEBI:29105"/>
    </cofactor>
    <text evidence="16">Binds 1 zinc ion per subunit.</text>
</comment>
<dbReference type="InterPro" id="IPR002547">
    <property type="entry name" value="tRNA-bd_dom"/>
</dbReference>
<dbReference type="GO" id="GO:0005829">
    <property type="term" value="C:cytosol"/>
    <property type="evidence" value="ECO:0007669"/>
    <property type="project" value="TreeGrafter"/>
</dbReference>
<keyword evidence="5 16" id="KW-0963">Cytoplasm</keyword>
<evidence type="ECO:0000313" key="18">
    <source>
        <dbReference type="EMBL" id="OOQ60526.1"/>
    </source>
</evidence>
<keyword evidence="13 16" id="KW-0648">Protein biosynthesis</keyword>
<dbReference type="Proteomes" id="UP000189739">
    <property type="component" value="Unassembled WGS sequence"/>
</dbReference>
<evidence type="ECO:0000256" key="10">
    <source>
        <dbReference type="ARBA" id="ARBA00022833"/>
    </source>
</evidence>
<dbReference type="Gene3D" id="2.40.50.140">
    <property type="entry name" value="Nucleic acid-binding proteins"/>
    <property type="match status" value="1"/>
</dbReference>
<evidence type="ECO:0000256" key="13">
    <source>
        <dbReference type="ARBA" id="ARBA00022917"/>
    </source>
</evidence>
<dbReference type="FunFam" id="2.20.28.20:FF:000001">
    <property type="entry name" value="Methionine--tRNA ligase"/>
    <property type="match status" value="1"/>
</dbReference>
<feature type="binding site" evidence="16">
    <location>
        <position position="149"/>
    </location>
    <ligand>
        <name>Zn(2+)</name>
        <dbReference type="ChEBI" id="CHEBI:29105"/>
    </ligand>
</feature>
<gene>
    <name evidence="16" type="primary">metG</name>
    <name evidence="18" type="ORF">BC343_24860</name>
</gene>
<dbReference type="PRINTS" id="PR01041">
    <property type="entry name" value="TRNASYNTHMET"/>
</dbReference>
<dbReference type="InterPro" id="IPR012340">
    <property type="entry name" value="NA-bd_OB-fold"/>
</dbReference>
<dbReference type="HAMAP" id="MF_00098">
    <property type="entry name" value="Met_tRNA_synth_type1"/>
    <property type="match status" value="1"/>
</dbReference>
<evidence type="ECO:0000256" key="14">
    <source>
        <dbReference type="ARBA" id="ARBA00023146"/>
    </source>
</evidence>
<dbReference type="PANTHER" id="PTHR45765">
    <property type="entry name" value="METHIONINE--TRNA LIGASE"/>
    <property type="match status" value="1"/>
</dbReference>
<evidence type="ECO:0000256" key="7">
    <source>
        <dbReference type="ARBA" id="ARBA00022598"/>
    </source>
</evidence>
<dbReference type="PROSITE" id="PS50886">
    <property type="entry name" value="TRBD"/>
    <property type="match status" value="1"/>
</dbReference>
<dbReference type="GO" id="GO:0005524">
    <property type="term" value="F:ATP binding"/>
    <property type="evidence" value="ECO:0007669"/>
    <property type="project" value="UniProtKB-UniRule"/>
</dbReference>
<dbReference type="PROSITE" id="PS00178">
    <property type="entry name" value="AA_TRNA_LIGASE_I"/>
    <property type="match status" value="1"/>
</dbReference>
<dbReference type="CDD" id="cd02800">
    <property type="entry name" value="tRNA_bind_EcMetRS_like"/>
    <property type="match status" value="1"/>
</dbReference>
<dbReference type="SUPFAM" id="SSF52374">
    <property type="entry name" value="Nucleotidylyl transferase"/>
    <property type="match status" value="1"/>
</dbReference>
<feature type="binding site" evidence="16">
    <location>
        <position position="152"/>
    </location>
    <ligand>
        <name>Zn(2+)</name>
        <dbReference type="ChEBI" id="CHEBI:29105"/>
    </ligand>
</feature>
<evidence type="ECO:0000256" key="9">
    <source>
        <dbReference type="ARBA" id="ARBA00022741"/>
    </source>
</evidence>
<dbReference type="GO" id="GO:0046872">
    <property type="term" value="F:metal ion binding"/>
    <property type="evidence" value="ECO:0007669"/>
    <property type="project" value="UniProtKB-KW"/>
</dbReference>
<comment type="caution">
    <text evidence="18">The sequence shown here is derived from an EMBL/GenBank/DDBJ whole genome shotgun (WGS) entry which is preliminary data.</text>
</comment>
<comment type="subcellular location">
    <subcellularLocation>
        <location evidence="2 16">Cytoplasm</location>
    </subcellularLocation>
</comment>
<dbReference type="FunFam" id="2.40.50.140:FF:000042">
    <property type="entry name" value="Methionine--tRNA ligase"/>
    <property type="match status" value="1"/>
</dbReference>
<dbReference type="Pfam" id="PF19303">
    <property type="entry name" value="Anticodon_3"/>
    <property type="match status" value="1"/>
</dbReference>
<dbReference type="InterPro" id="IPR014758">
    <property type="entry name" value="Met-tRNA_synth"/>
</dbReference>
<keyword evidence="10 16" id="KW-0862">Zinc</keyword>
<feature type="short sequence motif" description="'KMSKS' region" evidence="16">
    <location>
        <begin position="342"/>
        <end position="346"/>
    </location>
</feature>
<evidence type="ECO:0000256" key="12">
    <source>
        <dbReference type="ARBA" id="ARBA00022884"/>
    </source>
</evidence>
<dbReference type="InterPro" id="IPR001412">
    <property type="entry name" value="aa-tRNA-synth_I_CS"/>
</dbReference>
<dbReference type="InterPro" id="IPR023458">
    <property type="entry name" value="Met-tRNA_ligase_1"/>
</dbReference>
<dbReference type="Pfam" id="PF09334">
    <property type="entry name" value="tRNA-synt_1g"/>
    <property type="match status" value="1"/>
</dbReference>
<dbReference type="SUPFAM" id="SSF47323">
    <property type="entry name" value="Anticodon-binding domain of a subclass of class I aminoacyl-tRNA synthetases"/>
    <property type="match status" value="1"/>
</dbReference>
<comment type="similarity">
    <text evidence="3 16">Belongs to the class-I aminoacyl-tRNA synthetase family. MetG type 1 subfamily.</text>
</comment>
<name>A0A1S9PHU4_9SPHI</name>
<evidence type="ECO:0000256" key="2">
    <source>
        <dbReference type="ARBA" id="ARBA00004496"/>
    </source>
</evidence>
<dbReference type="Pfam" id="PF01588">
    <property type="entry name" value="tRNA_bind"/>
    <property type="match status" value="1"/>
</dbReference>
<dbReference type="InterPro" id="IPR009080">
    <property type="entry name" value="tRNAsynth_Ia_anticodon-bd"/>
</dbReference>
<dbReference type="NCBIfam" id="TIGR00398">
    <property type="entry name" value="metG"/>
    <property type="match status" value="1"/>
</dbReference>
<evidence type="ECO:0000256" key="16">
    <source>
        <dbReference type="HAMAP-Rule" id="MF_00098"/>
    </source>
</evidence>
<dbReference type="InterPro" id="IPR041872">
    <property type="entry name" value="Anticodon_Met"/>
</dbReference>
<keyword evidence="11 16" id="KW-0067">ATP-binding</keyword>
<keyword evidence="7 16" id="KW-0436">Ligase</keyword>
<dbReference type="OrthoDB" id="9810191at2"/>
<keyword evidence="19" id="KW-1185">Reference proteome</keyword>
<dbReference type="Gene3D" id="3.40.50.620">
    <property type="entry name" value="HUPs"/>
    <property type="match status" value="1"/>
</dbReference>
<dbReference type="InterPro" id="IPR004495">
    <property type="entry name" value="Met-tRNA-synth_bsu_C"/>
</dbReference>
<dbReference type="CDD" id="cd07957">
    <property type="entry name" value="Anticodon_Ia_Met"/>
    <property type="match status" value="1"/>
</dbReference>
<evidence type="ECO:0000256" key="11">
    <source>
        <dbReference type="ARBA" id="ARBA00022840"/>
    </source>
</evidence>
<accession>A0A1S9PHU4</accession>
<dbReference type="RefSeq" id="WP_078347534.1">
    <property type="nucleotide sequence ID" value="NZ_MBTF01000006.1"/>
</dbReference>
<dbReference type="EMBL" id="MBTF01000006">
    <property type="protein sequence ID" value="OOQ60526.1"/>
    <property type="molecule type" value="Genomic_DNA"/>
</dbReference>
<keyword evidence="14 16" id="KW-0030">Aminoacyl-tRNA synthetase</keyword>
<dbReference type="Gene3D" id="1.10.730.10">
    <property type="entry name" value="Isoleucyl-tRNA Synthetase, Domain 1"/>
    <property type="match status" value="1"/>
</dbReference>
<feature type="short sequence motif" description="'HIGH' region" evidence="16">
    <location>
        <begin position="17"/>
        <end position="27"/>
    </location>
</feature>
<dbReference type="EC" id="6.1.1.10" evidence="16"/>
<protein>
    <recommendedName>
        <fullName evidence="16">Methionine--tRNA ligase</fullName>
        <ecNumber evidence="16">6.1.1.10</ecNumber>
    </recommendedName>
    <alternativeName>
        <fullName evidence="16">Methionyl-tRNA synthetase</fullName>
        <shortName evidence="16">MetRS</shortName>
    </alternativeName>
</protein>
<dbReference type="Gene3D" id="2.20.28.20">
    <property type="entry name" value="Methionyl-tRNA synthetase, Zn-domain"/>
    <property type="match status" value="1"/>
</dbReference>
<evidence type="ECO:0000256" key="5">
    <source>
        <dbReference type="ARBA" id="ARBA00022490"/>
    </source>
</evidence>
<dbReference type="PANTHER" id="PTHR45765:SF1">
    <property type="entry name" value="METHIONINE--TRNA LIGASE, CYTOPLASMIC"/>
    <property type="match status" value="1"/>
</dbReference>
<evidence type="ECO:0000313" key="19">
    <source>
        <dbReference type="Proteomes" id="UP000189739"/>
    </source>
</evidence>
<feature type="binding site" evidence="16">
    <location>
        <position position="345"/>
    </location>
    <ligand>
        <name>ATP</name>
        <dbReference type="ChEBI" id="CHEBI:30616"/>
    </ligand>
</feature>
<dbReference type="AlphaFoldDB" id="A0A1S9PHU4"/>
<keyword evidence="9 16" id="KW-0547">Nucleotide-binding</keyword>
<feature type="binding site" evidence="16">
    <location>
        <position position="162"/>
    </location>
    <ligand>
        <name>Zn(2+)</name>
        <dbReference type="ChEBI" id="CHEBI:29105"/>
    </ligand>
</feature>
<dbReference type="InterPro" id="IPR033911">
    <property type="entry name" value="MetRS_core"/>
</dbReference>
<reference evidence="18 19" key="1">
    <citation type="submission" date="2016-07" db="EMBL/GenBank/DDBJ databases">
        <title>Genomic analysis of zinc-resistant bacterium Mucilaginibacter pedocola TBZ30.</title>
        <authorList>
            <person name="Huang J."/>
            <person name="Tang J."/>
        </authorList>
    </citation>
    <scope>NUCLEOTIDE SEQUENCE [LARGE SCALE GENOMIC DNA]</scope>
    <source>
        <strain evidence="18 19">TBZ30</strain>
    </source>
</reference>
<evidence type="ECO:0000256" key="6">
    <source>
        <dbReference type="ARBA" id="ARBA00022555"/>
    </source>
</evidence>
<feature type="domain" description="TRNA-binding" evidence="17">
    <location>
        <begin position="587"/>
        <end position="688"/>
    </location>
</feature>
<evidence type="ECO:0000256" key="3">
    <source>
        <dbReference type="ARBA" id="ARBA00008258"/>
    </source>
</evidence>
<dbReference type="SUPFAM" id="SSF50249">
    <property type="entry name" value="Nucleic acid-binding proteins"/>
    <property type="match status" value="1"/>
</dbReference>
<feature type="binding site" evidence="16">
    <location>
        <position position="165"/>
    </location>
    <ligand>
        <name>Zn(2+)</name>
        <dbReference type="ChEBI" id="CHEBI:29105"/>
    </ligand>
</feature>
<comment type="catalytic activity">
    <reaction evidence="15 16">
        <text>tRNA(Met) + L-methionine + ATP = L-methionyl-tRNA(Met) + AMP + diphosphate</text>
        <dbReference type="Rhea" id="RHEA:13481"/>
        <dbReference type="Rhea" id="RHEA-COMP:9667"/>
        <dbReference type="Rhea" id="RHEA-COMP:9698"/>
        <dbReference type="ChEBI" id="CHEBI:30616"/>
        <dbReference type="ChEBI" id="CHEBI:33019"/>
        <dbReference type="ChEBI" id="CHEBI:57844"/>
        <dbReference type="ChEBI" id="CHEBI:78442"/>
        <dbReference type="ChEBI" id="CHEBI:78530"/>
        <dbReference type="ChEBI" id="CHEBI:456215"/>
        <dbReference type="EC" id="6.1.1.10"/>
    </reaction>
</comment>
<organism evidence="18 19">
    <name type="scientific">Mucilaginibacter pedocola</name>
    <dbReference type="NCBI Taxonomy" id="1792845"/>
    <lineage>
        <taxon>Bacteria</taxon>
        <taxon>Pseudomonadati</taxon>
        <taxon>Bacteroidota</taxon>
        <taxon>Sphingobacteriia</taxon>
        <taxon>Sphingobacteriales</taxon>
        <taxon>Sphingobacteriaceae</taxon>
        <taxon>Mucilaginibacter</taxon>
    </lineage>
</organism>
<dbReference type="SUPFAM" id="SSF57770">
    <property type="entry name" value="Methionyl-tRNA synthetase (MetRS), Zn-domain"/>
    <property type="match status" value="1"/>
</dbReference>
<sequence>MPQLNKYKRYTITSALPYANGPLHIGHLAGAYLPADIFVRYLRLMKKDVVYICGSDEHGAAITIKAKKEGTTPQAIIDKYHNQIKNSFEEFGIAFDIYHRTSSDIHHDLSQEFFLNLYEKGEFVEKFSEQYYDEEFDQFLADRYITGTCPVCSNDRAYGDQCENCGTSLNPTDLINPISTLSNKTPVLKPTKHWFLPLDKYQPWLEKWIDEKEGEWKVNVFGQCRSWLKSGLQPRSMTRDLDWGIDVPLAEAKGKKLYVWMDAPIGYISATKQWAIDNGKDWQQYWKKQENSDDDACLMHFIGKDNIVFHCIIFPAILKAHGDYILPENVPANEFLNLEGDKLSTSRNHAVWLHEYLEEFPGKQDELRYVLTSILPETSDSEFTWKDYQARVNNELVAILGNYVNRILVLMHKYYDGKIESSEAVIKLTDEKINEELGGYYDELGKNLESYRFRAALQNVMDMARMGNRYLTEQEPWKAIKTDPEAAKIALHNNLILVGHIATCLQPFLPATATKIFGMLNKDAIAFDQEMEFANGHQLNPAVLLFAKVEDEAVEAQIQKLADKKQEAVAKVVAPVAPAKANISFDNFAAMDIRTGTILTAEKVAKTKKLLKLTIDTGIDQRTVVSGIAEHYEPEAIIGQQVSILVNLEPREIKGIMSQGMILMAENAEGKLSFVAPIDNMHNGAVTR</sequence>
<dbReference type="InterPro" id="IPR014729">
    <property type="entry name" value="Rossmann-like_a/b/a_fold"/>
</dbReference>
<dbReference type="GO" id="GO:0004825">
    <property type="term" value="F:methionine-tRNA ligase activity"/>
    <property type="evidence" value="ECO:0007669"/>
    <property type="project" value="UniProtKB-UniRule"/>
</dbReference>
<dbReference type="InterPro" id="IPR029038">
    <property type="entry name" value="MetRS_Zn"/>
</dbReference>
<keyword evidence="12 16" id="KW-0694">RNA-binding</keyword>
<evidence type="ECO:0000259" key="17">
    <source>
        <dbReference type="PROSITE" id="PS50886"/>
    </source>
</evidence>